<evidence type="ECO:0000313" key="2">
    <source>
        <dbReference type="EMBL" id="EEF37374.1"/>
    </source>
</evidence>
<dbReference type="EMBL" id="EQ973950">
    <property type="protein sequence ID" value="EEF37374.1"/>
    <property type="molecule type" value="Genomic_DNA"/>
</dbReference>
<evidence type="ECO:0000313" key="3">
    <source>
        <dbReference type="Proteomes" id="UP000008311"/>
    </source>
</evidence>
<dbReference type="Proteomes" id="UP000008311">
    <property type="component" value="Unassembled WGS sequence"/>
</dbReference>
<reference evidence="3" key="1">
    <citation type="journal article" date="2010" name="Nat. Biotechnol.">
        <title>Draft genome sequence of the oilseed species Ricinus communis.</title>
        <authorList>
            <person name="Chan A.P."/>
            <person name="Crabtree J."/>
            <person name="Zhao Q."/>
            <person name="Lorenzi H."/>
            <person name="Orvis J."/>
            <person name="Puiu D."/>
            <person name="Melake-Berhan A."/>
            <person name="Jones K.M."/>
            <person name="Redman J."/>
            <person name="Chen G."/>
            <person name="Cahoon E.B."/>
            <person name="Gedil M."/>
            <person name="Stanke M."/>
            <person name="Haas B.J."/>
            <person name="Wortman J.R."/>
            <person name="Fraser-Liggett C.M."/>
            <person name="Ravel J."/>
            <person name="Rabinowicz P.D."/>
        </authorList>
    </citation>
    <scope>NUCLEOTIDE SEQUENCE [LARGE SCALE GENOMIC DNA]</scope>
    <source>
        <strain evidence="3">cv. Hale</strain>
    </source>
</reference>
<accession>B9SG83</accession>
<evidence type="ECO:0000256" key="1">
    <source>
        <dbReference type="SAM" id="MobiDB-lite"/>
    </source>
</evidence>
<name>B9SG83_RICCO</name>
<gene>
    <name evidence="2" type="ORF">RCOM_1556240</name>
</gene>
<feature type="compositionally biased region" description="Basic and acidic residues" evidence="1">
    <location>
        <begin position="29"/>
        <end position="38"/>
    </location>
</feature>
<feature type="region of interest" description="Disordered" evidence="1">
    <location>
        <begin position="16"/>
        <end position="44"/>
    </location>
</feature>
<keyword evidence="3" id="KW-1185">Reference proteome</keyword>
<protein>
    <submittedName>
        <fullName evidence="2">Uncharacterized protein</fullName>
    </submittedName>
</protein>
<organism evidence="2 3">
    <name type="scientific">Ricinus communis</name>
    <name type="common">Castor bean</name>
    <dbReference type="NCBI Taxonomy" id="3988"/>
    <lineage>
        <taxon>Eukaryota</taxon>
        <taxon>Viridiplantae</taxon>
        <taxon>Streptophyta</taxon>
        <taxon>Embryophyta</taxon>
        <taxon>Tracheophyta</taxon>
        <taxon>Spermatophyta</taxon>
        <taxon>Magnoliopsida</taxon>
        <taxon>eudicotyledons</taxon>
        <taxon>Gunneridae</taxon>
        <taxon>Pentapetalae</taxon>
        <taxon>rosids</taxon>
        <taxon>fabids</taxon>
        <taxon>Malpighiales</taxon>
        <taxon>Euphorbiaceae</taxon>
        <taxon>Acalyphoideae</taxon>
        <taxon>Acalypheae</taxon>
        <taxon>Ricinus</taxon>
    </lineage>
</organism>
<sequence>MDESIQVVEVKLTANTSRGSKDASIGNFDSKKQREKSRAAVSPENLCVFPRK</sequence>
<proteinExistence type="predicted"/>
<dbReference type="InParanoid" id="B9SG83"/>
<dbReference type="AlphaFoldDB" id="B9SG83"/>